<name>A0A0V0Z753_9BILA</name>
<accession>A0A0V0Z753</accession>
<keyword evidence="1" id="KW-1133">Transmembrane helix</keyword>
<sequence>MGLLRKSNFLKSVEFNQTANNSTANDSIRINRSTAVRMSNILQTTKIPVQVSTRQLSHLEDPRRPKNYEKLLTYGAISFSERAIEIRPPHARRESYFATILPPEPKHFGFPEAARRVLNELRRIAGWHSLPLELGRYLIAFEPLTFCHVVLVKKVWKTLQVPSRATLQSSRLNLFCKAVAGTPAGPSAHYNSSHRAAVDAKVCFNVVAYRAVFVYLAFIVLMPIGAGFPRYRHIEDTWPSDFRACSTCTVNPSLRACSPTRCTILLCLWIFRRLVWGHFCEMCEAVSRLPQHRWVLGSSPPPFLGVSFNHPKAEF</sequence>
<dbReference type="EMBL" id="JYDQ01000388">
    <property type="protein sequence ID" value="KRY07914.1"/>
    <property type="molecule type" value="Genomic_DNA"/>
</dbReference>
<reference evidence="2 3" key="1">
    <citation type="submission" date="2015-01" db="EMBL/GenBank/DDBJ databases">
        <title>Evolution of Trichinella species and genotypes.</title>
        <authorList>
            <person name="Korhonen P.K."/>
            <person name="Edoardo P."/>
            <person name="Giuseppe L.R."/>
            <person name="Gasser R.B."/>
        </authorList>
    </citation>
    <scope>NUCLEOTIDE SEQUENCE [LARGE SCALE GENOMIC DNA]</scope>
    <source>
        <strain evidence="2">ISS2496</strain>
    </source>
</reference>
<organism evidence="2 3">
    <name type="scientific">Trichinella patagoniensis</name>
    <dbReference type="NCBI Taxonomy" id="990121"/>
    <lineage>
        <taxon>Eukaryota</taxon>
        <taxon>Metazoa</taxon>
        <taxon>Ecdysozoa</taxon>
        <taxon>Nematoda</taxon>
        <taxon>Enoplea</taxon>
        <taxon>Dorylaimia</taxon>
        <taxon>Trichinellida</taxon>
        <taxon>Trichinellidae</taxon>
        <taxon>Trichinella</taxon>
    </lineage>
</organism>
<evidence type="ECO:0000256" key="1">
    <source>
        <dbReference type="SAM" id="Phobius"/>
    </source>
</evidence>
<comment type="caution">
    <text evidence="2">The sequence shown here is derived from an EMBL/GenBank/DDBJ whole genome shotgun (WGS) entry which is preliminary data.</text>
</comment>
<feature type="transmembrane region" description="Helical" evidence="1">
    <location>
        <begin position="207"/>
        <end position="228"/>
    </location>
</feature>
<keyword evidence="3" id="KW-1185">Reference proteome</keyword>
<gene>
    <name evidence="2" type="ORF">T12_10171</name>
</gene>
<evidence type="ECO:0000313" key="2">
    <source>
        <dbReference type="EMBL" id="KRY07914.1"/>
    </source>
</evidence>
<proteinExistence type="predicted"/>
<keyword evidence="1" id="KW-0472">Membrane</keyword>
<evidence type="ECO:0000313" key="3">
    <source>
        <dbReference type="Proteomes" id="UP000054783"/>
    </source>
</evidence>
<dbReference type="Proteomes" id="UP000054783">
    <property type="component" value="Unassembled WGS sequence"/>
</dbReference>
<protein>
    <submittedName>
        <fullName evidence="2">Uncharacterized protein</fullName>
    </submittedName>
</protein>
<dbReference type="AlphaFoldDB" id="A0A0V0Z753"/>
<keyword evidence="1" id="KW-0812">Transmembrane</keyword>